<evidence type="ECO:0000313" key="3">
    <source>
        <dbReference type="Proteomes" id="UP001142489"/>
    </source>
</evidence>
<dbReference type="AlphaFoldDB" id="A0A9Q0Y659"/>
<feature type="region of interest" description="Disordered" evidence="1">
    <location>
        <begin position="104"/>
        <end position="130"/>
    </location>
</feature>
<organism evidence="2 3">
    <name type="scientific">Phrynocephalus forsythii</name>
    <dbReference type="NCBI Taxonomy" id="171643"/>
    <lineage>
        <taxon>Eukaryota</taxon>
        <taxon>Metazoa</taxon>
        <taxon>Chordata</taxon>
        <taxon>Craniata</taxon>
        <taxon>Vertebrata</taxon>
        <taxon>Euteleostomi</taxon>
        <taxon>Lepidosauria</taxon>
        <taxon>Squamata</taxon>
        <taxon>Bifurcata</taxon>
        <taxon>Unidentata</taxon>
        <taxon>Episquamata</taxon>
        <taxon>Toxicofera</taxon>
        <taxon>Iguania</taxon>
        <taxon>Acrodonta</taxon>
        <taxon>Agamidae</taxon>
        <taxon>Agaminae</taxon>
        <taxon>Phrynocephalus</taxon>
    </lineage>
</organism>
<accession>A0A9Q0Y659</accession>
<dbReference type="Proteomes" id="UP001142489">
    <property type="component" value="Unassembled WGS sequence"/>
</dbReference>
<evidence type="ECO:0000313" key="2">
    <source>
        <dbReference type="EMBL" id="KAJ7344337.1"/>
    </source>
</evidence>
<dbReference type="OrthoDB" id="9050411at2759"/>
<protein>
    <submittedName>
        <fullName evidence="2">Uncharacterized protein</fullName>
    </submittedName>
</protein>
<reference evidence="2" key="1">
    <citation type="journal article" date="2023" name="DNA Res.">
        <title>Chromosome-level genome assembly of Phrynocephalus forsythii using third-generation DNA sequencing and Hi-C analysis.</title>
        <authorList>
            <person name="Qi Y."/>
            <person name="Zhao W."/>
            <person name="Zhao Y."/>
            <person name="Niu C."/>
            <person name="Cao S."/>
            <person name="Zhang Y."/>
        </authorList>
    </citation>
    <scope>NUCLEOTIDE SEQUENCE</scope>
    <source>
        <tissue evidence="2">Muscle</tissue>
    </source>
</reference>
<evidence type="ECO:0000256" key="1">
    <source>
        <dbReference type="SAM" id="MobiDB-lite"/>
    </source>
</evidence>
<keyword evidence="3" id="KW-1185">Reference proteome</keyword>
<sequence>MALTTQQICSARHTLDCTTKNFGSSVALHRHSWLRSTGLSEENKTRIEELPFEREGLLHPTMDDLMEDHQKKQTTAKCLSLIHKLNCGPFVTNGKDLPINQIINISRGEKSKSTPPRSSKHRDGRQRPDF</sequence>
<gene>
    <name evidence="2" type="ORF">JRQ81_000287</name>
</gene>
<dbReference type="EMBL" id="JAPFRF010000001">
    <property type="protein sequence ID" value="KAJ7344337.1"/>
    <property type="molecule type" value="Genomic_DNA"/>
</dbReference>
<proteinExistence type="predicted"/>
<comment type="caution">
    <text evidence="2">The sequence shown here is derived from an EMBL/GenBank/DDBJ whole genome shotgun (WGS) entry which is preliminary data.</text>
</comment>
<name>A0A9Q0Y659_9SAUR</name>